<feature type="domain" description="Amidohydrolase-related" evidence="1">
    <location>
        <begin position="49"/>
        <end position="389"/>
    </location>
</feature>
<protein>
    <submittedName>
        <fullName evidence="2">Imidazolonepropionase-like amidohydrolase</fullName>
    </submittedName>
</protein>
<dbReference type="SUPFAM" id="SSF51556">
    <property type="entry name" value="Metallo-dependent hydrolases"/>
    <property type="match status" value="1"/>
</dbReference>
<reference evidence="2 3" key="1">
    <citation type="submission" date="2019-03" db="EMBL/GenBank/DDBJ databases">
        <title>Genomic Encyclopedia of Type Strains, Phase IV (KMG-IV): sequencing the most valuable type-strain genomes for metagenomic binning, comparative biology and taxonomic classification.</title>
        <authorList>
            <person name="Goeker M."/>
        </authorList>
    </citation>
    <scope>NUCLEOTIDE SEQUENCE [LARGE SCALE GENOMIC DNA]</scope>
    <source>
        <strain evidence="2 3">DSM 45934</strain>
    </source>
</reference>
<gene>
    <name evidence="2" type="ORF">EV192_101813</name>
</gene>
<evidence type="ECO:0000259" key="1">
    <source>
        <dbReference type="Pfam" id="PF01979"/>
    </source>
</evidence>
<dbReference type="PANTHER" id="PTHR43135:SF3">
    <property type="entry name" value="ALPHA-D-RIBOSE 1-METHYLPHOSPHONATE 5-TRIPHOSPHATE DIPHOSPHATASE"/>
    <property type="match status" value="1"/>
</dbReference>
<dbReference type="Proteomes" id="UP000295680">
    <property type="component" value="Unassembled WGS sequence"/>
</dbReference>
<dbReference type="RefSeq" id="WP_132111154.1">
    <property type="nucleotide sequence ID" value="NZ_SLWS01000001.1"/>
</dbReference>
<dbReference type="InterPro" id="IPR051781">
    <property type="entry name" value="Metallo-dep_Hydrolase"/>
</dbReference>
<dbReference type="Pfam" id="PF01979">
    <property type="entry name" value="Amidohydro_1"/>
    <property type="match status" value="1"/>
</dbReference>
<name>A0A4R2K5C0_9PSEU</name>
<dbReference type="EMBL" id="SLWS01000001">
    <property type="protein sequence ID" value="TCO65029.1"/>
    <property type="molecule type" value="Genomic_DNA"/>
</dbReference>
<dbReference type="InterPro" id="IPR011059">
    <property type="entry name" value="Metal-dep_hydrolase_composite"/>
</dbReference>
<dbReference type="InterPro" id="IPR032466">
    <property type="entry name" value="Metal_Hydrolase"/>
</dbReference>
<comment type="caution">
    <text evidence="2">The sequence shown here is derived from an EMBL/GenBank/DDBJ whole genome shotgun (WGS) entry which is preliminary data.</text>
</comment>
<dbReference type="Gene3D" id="2.30.40.10">
    <property type="entry name" value="Urease, subunit C, domain 1"/>
    <property type="match status" value="1"/>
</dbReference>
<dbReference type="Gene3D" id="3.20.20.140">
    <property type="entry name" value="Metal-dependent hydrolases"/>
    <property type="match status" value="1"/>
</dbReference>
<dbReference type="GO" id="GO:0016810">
    <property type="term" value="F:hydrolase activity, acting on carbon-nitrogen (but not peptide) bonds"/>
    <property type="evidence" value="ECO:0007669"/>
    <property type="project" value="InterPro"/>
</dbReference>
<evidence type="ECO:0000313" key="2">
    <source>
        <dbReference type="EMBL" id="TCO65029.1"/>
    </source>
</evidence>
<sequence>MSTAITNVRVFDGEQVLPHHTVVVDGHDITAVGGPPPEDATVVDGRGGTLLPGLIDAHVHTSVECLRLALTFGVTTELEMMGYWTVEQRAQVAADDGVADVRSALLGLTAPGGHPTQLADESHGEWVLPTVSTPREAKELVAQRVAEGADYIKVMIEEGSVLKSPGLPQMSAETLAAGVEEAHRLGKQVVAHTLTLEATQQAVDAGVDGLAHLFVDRPHTPEIIAAIADAGMFVTPCLMINASLLGHSAAAFAADERVRNKLSPEWFTTLSGTFNAYPEGDFADVLATVVALRDAGVDVLVGTDAHEHSGPIGGHAHGASVHHELQLLVRAGFTPIEALRAATTVSARRFGLTDRGTIAPGARADLVLVDGDPTTDISATLSIRDVWRRGARLAA</sequence>
<proteinExistence type="predicted"/>
<dbReference type="InterPro" id="IPR006680">
    <property type="entry name" value="Amidohydro-rel"/>
</dbReference>
<organism evidence="2 3">
    <name type="scientific">Actinocrispum wychmicini</name>
    <dbReference type="NCBI Taxonomy" id="1213861"/>
    <lineage>
        <taxon>Bacteria</taxon>
        <taxon>Bacillati</taxon>
        <taxon>Actinomycetota</taxon>
        <taxon>Actinomycetes</taxon>
        <taxon>Pseudonocardiales</taxon>
        <taxon>Pseudonocardiaceae</taxon>
        <taxon>Actinocrispum</taxon>
    </lineage>
</organism>
<accession>A0A4R2K5C0</accession>
<dbReference type="OrthoDB" id="3514520at2"/>
<keyword evidence="2" id="KW-0378">Hydrolase</keyword>
<dbReference type="AlphaFoldDB" id="A0A4R2K5C0"/>
<keyword evidence="3" id="KW-1185">Reference proteome</keyword>
<dbReference type="SUPFAM" id="SSF51338">
    <property type="entry name" value="Composite domain of metallo-dependent hydrolases"/>
    <property type="match status" value="1"/>
</dbReference>
<evidence type="ECO:0000313" key="3">
    <source>
        <dbReference type="Proteomes" id="UP000295680"/>
    </source>
</evidence>
<dbReference type="PANTHER" id="PTHR43135">
    <property type="entry name" value="ALPHA-D-RIBOSE 1-METHYLPHOSPHONATE 5-TRIPHOSPHATE DIPHOSPHATASE"/>
    <property type="match status" value="1"/>
</dbReference>